<organism evidence="1">
    <name type="scientific">Arundo donax</name>
    <name type="common">Giant reed</name>
    <name type="synonym">Donax arundinaceus</name>
    <dbReference type="NCBI Taxonomy" id="35708"/>
    <lineage>
        <taxon>Eukaryota</taxon>
        <taxon>Viridiplantae</taxon>
        <taxon>Streptophyta</taxon>
        <taxon>Embryophyta</taxon>
        <taxon>Tracheophyta</taxon>
        <taxon>Spermatophyta</taxon>
        <taxon>Magnoliopsida</taxon>
        <taxon>Liliopsida</taxon>
        <taxon>Poales</taxon>
        <taxon>Poaceae</taxon>
        <taxon>PACMAD clade</taxon>
        <taxon>Arundinoideae</taxon>
        <taxon>Arundineae</taxon>
        <taxon>Arundo</taxon>
    </lineage>
</organism>
<evidence type="ECO:0000313" key="1">
    <source>
        <dbReference type="EMBL" id="JAD65339.1"/>
    </source>
</evidence>
<proteinExistence type="predicted"/>
<dbReference type="AlphaFoldDB" id="A0A0A9BMY1"/>
<dbReference type="EMBL" id="GBRH01232556">
    <property type="protein sequence ID" value="JAD65339.1"/>
    <property type="molecule type" value="Transcribed_RNA"/>
</dbReference>
<reference evidence="1" key="2">
    <citation type="journal article" date="2015" name="Data Brief">
        <title>Shoot transcriptome of the giant reed, Arundo donax.</title>
        <authorList>
            <person name="Barrero R.A."/>
            <person name="Guerrero F.D."/>
            <person name="Moolhuijzen P."/>
            <person name="Goolsby J.A."/>
            <person name="Tidwell J."/>
            <person name="Bellgard S.E."/>
            <person name="Bellgard M.I."/>
        </authorList>
    </citation>
    <scope>NUCLEOTIDE SEQUENCE</scope>
    <source>
        <tissue evidence="1">Shoot tissue taken approximately 20 cm above the soil surface</tissue>
    </source>
</reference>
<name>A0A0A9BMY1_ARUDO</name>
<reference evidence="1" key="1">
    <citation type="submission" date="2014-09" db="EMBL/GenBank/DDBJ databases">
        <authorList>
            <person name="Magalhaes I.L.F."/>
            <person name="Oliveira U."/>
            <person name="Santos F.R."/>
            <person name="Vidigal T.H.D.A."/>
            <person name="Brescovit A.D."/>
            <person name="Santos A.J."/>
        </authorList>
    </citation>
    <scope>NUCLEOTIDE SEQUENCE</scope>
    <source>
        <tissue evidence="1">Shoot tissue taken approximately 20 cm above the soil surface</tissue>
    </source>
</reference>
<accession>A0A0A9BMY1</accession>
<protein>
    <submittedName>
        <fullName evidence="1">Uncharacterized protein</fullName>
    </submittedName>
</protein>
<sequence>MYTFTTCIGLGSSSGK</sequence>